<comment type="subcellular location">
    <subcellularLocation>
        <location evidence="1">Cell membrane</location>
        <topology evidence="1">Multi-pass membrane protein</topology>
    </subcellularLocation>
</comment>
<evidence type="ECO:0000256" key="2">
    <source>
        <dbReference type="ARBA" id="ARBA00009261"/>
    </source>
</evidence>
<evidence type="ECO:0000256" key="6">
    <source>
        <dbReference type="ARBA" id="ARBA00022989"/>
    </source>
</evidence>
<proteinExistence type="inferred from homology"/>
<dbReference type="InterPro" id="IPR001463">
    <property type="entry name" value="Na/Ala_symport"/>
</dbReference>
<evidence type="ECO:0000256" key="1">
    <source>
        <dbReference type="ARBA" id="ARBA00004651"/>
    </source>
</evidence>
<comment type="caution">
    <text evidence="9">The sequence shown here is derived from an EMBL/GenBank/DDBJ whole genome shotgun (WGS) entry which is preliminary data.</text>
</comment>
<dbReference type="AlphaFoldDB" id="D4F587"/>
<dbReference type="Proteomes" id="UP000003692">
    <property type="component" value="Unassembled WGS sequence"/>
</dbReference>
<evidence type="ECO:0000313" key="9">
    <source>
        <dbReference type="EMBL" id="EFE23067.1"/>
    </source>
</evidence>
<evidence type="ECO:0000256" key="7">
    <source>
        <dbReference type="ARBA" id="ARBA00023136"/>
    </source>
</evidence>
<evidence type="ECO:0000256" key="3">
    <source>
        <dbReference type="ARBA" id="ARBA00022448"/>
    </source>
</evidence>
<evidence type="ECO:0000256" key="8">
    <source>
        <dbReference type="SAM" id="Phobius"/>
    </source>
</evidence>
<keyword evidence="4" id="KW-1003">Cell membrane</keyword>
<comment type="similarity">
    <text evidence="2">Belongs to the alanine or glycine:cation symporter (AGCS) (TC 2.A.25) family.</text>
</comment>
<keyword evidence="7 8" id="KW-0472">Membrane</keyword>
<sequence length="76" mass="8543">MHTLEIIINTLNRILWDYLLIVLLCGIGIYYTVRLRFIQVVRFRAGLTMLLRGATLSGERAGKEGMSSFQAVATAI</sequence>
<dbReference type="EMBL" id="ADGK01000129">
    <property type="protein sequence ID" value="EFE23067.1"/>
    <property type="molecule type" value="Genomic_DNA"/>
</dbReference>
<evidence type="ECO:0008006" key="11">
    <source>
        <dbReference type="Google" id="ProtNLM"/>
    </source>
</evidence>
<dbReference type="HOGENOM" id="CLU_2660183_0_0_6"/>
<organism evidence="9 10">
    <name type="scientific">Edwardsiella tarda ATCC 23685</name>
    <dbReference type="NCBI Taxonomy" id="500638"/>
    <lineage>
        <taxon>Bacteria</taxon>
        <taxon>Pseudomonadati</taxon>
        <taxon>Pseudomonadota</taxon>
        <taxon>Gammaproteobacteria</taxon>
        <taxon>Enterobacterales</taxon>
        <taxon>Hafniaceae</taxon>
        <taxon>Edwardsiella</taxon>
    </lineage>
</organism>
<gene>
    <name evidence="9" type="ORF">EDWATA_01915</name>
</gene>
<accession>D4F587</accession>
<dbReference type="PANTHER" id="PTHR30330">
    <property type="entry name" value="AGSS FAMILY TRANSPORTER, SODIUM-ALANINE"/>
    <property type="match status" value="1"/>
</dbReference>
<evidence type="ECO:0000256" key="4">
    <source>
        <dbReference type="ARBA" id="ARBA00022475"/>
    </source>
</evidence>
<reference evidence="9 10" key="1">
    <citation type="submission" date="2010-02" db="EMBL/GenBank/DDBJ databases">
        <authorList>
            <person name="Weinstock G."/>
            <person name="Sodergren E."/>
            <person name="Clifton S."/>
            <person name="Fulton L."/>
            <person name="Fulton B."/>
            <person name="Courtney L."/>
            <person name="Fronick C."/>
            <person name="Harrison M."/>
            <person name="Strong C."/>
            <person name="Farmer C."/>
            <person name="Delahaunty K."/>
            <person name="Markovic C."/>
            <person name="Hall O."/>
            <person name="Minx P."/>
            <person name="Tomlinson C."/>
            <person name="Mitreva M."/>
            <person name="Nelson J."/>
            <person name="Hou S."/>
            <person name="Wollam A."/>
            <person name="Pepin K.H."/>
            <person name="Johnson M."/>
            <person name="Bhonagiri V."/>
            <person name="Zhang X."/>
            <person name="Suruliraj S."/>
            <person name="Warren W."/>
            <person name="Chinwalla A."/>
            <person name="Mardis E.R."/>
            <person name="Wilson R.K."/>
        </authorList>
    </citation>
    <scope>NUCLEOTIDE SEQUENCE [LARGE SCALE GENOMIC DNA]</scope>
    <source>
        <strain evidence="9 10">ATCC 23685</strain>
    </source>
</reference>
<name>D4F587_EDWTA</name>
<keyword evidence="6 8" id="KW-1133">Transmembrane helix</keyword>
<feature type="non-terminal residue" evidence="9">
    <location>
        <position position="76"/>
    </location>
</feature>
<keyword evidence="5 8" id="KW-0812">Transmembrane</keyword>
<dbReference type="GO" id="GO:0005886">
    <property type="term" value="C:plasma membrane"/>
    <property type="evidence" value="ECO:0007669"/>
    <property type="project" value="UniProtKB-SubCell"/>
</dbReference>
<evidence type="ECO:0000256" key="5">
    <source>
        <dbReference type="ARBA" id="ARBA00022692"/>
    </source>
</evidence>
<dbReference type="GO" id="GO:0005283">
    <property type="term" value="F:amino acid:sodium symporter activity"/>
    <property type="evidence" value="ECO:0007669"/>
    <property type="project" value="InterPro"/>
</dbReference>
<protein>
    <recommendedName>
        <fullName evidence="11">Sodium:alanine symporter family protein</fullName>
    </recommendedName>
</protein>
<feature type="transmembrane region" description="Helical" evidence="8">
    <location>
        <begin position="14"/>
        <end position="33"/>
    </location>
</feature>
<dbReference type="PANTHER" id="PTHR30330:SF14">
    <property type="entry name" value="SODIUM_AMINO ACID (ALANINE) SYMPORTER"/>
    <property type="match status" value="1"/>
</dbReference>
<evidence type="ECO:0000313" key="10">
    <source>
        <dbReference type="Proteomes" id="UP000003692"/>
    </source>
</evidence>
<keyword evidence="3" id="KW-0813">Transport</keyword>